<feature type="coiled-coil region" evidence="4">
    <location>
        <begin position="117"/>
        <end position="144"/>
    </location>
</feature>
<sequence>MLGDSRHSDYLAPEASQTGSPGSLRIMTHYSAINIPDSSPTRPSNLGLRLNGASSSCVDLKSSQMSMRNYVSNGQSQQSWTIKLSESQDFEKMLGHIGNNGSTPVTPTSFLNPKEISADQERFADQFTKQLDRLKNERERRRLSTDEEGALTDATTKGAREFSGAIKLSPSSPTPINKLDSSVEAGGAANATNSVSVNASTGVSEDLPDGTVLLSVRDPLHLTTVSSASCENSDNSITLLYNLLPPQQQQPSPLGSGSPSSGAAVLSNSSASSTSPNLGGGQQQQRYNCQPVLDVLLPPFSRPSFSLPPLRGTNSNCTRQQHQHQDLLSIVTSEHQQQQQDYALSAADLRRCIPHISNDDSASPHHLITASTAVQLINQASELCDVISQAGGEAVSLADITLHGHVTTTDGLLHILNAGDQNVLSSDGSQHGSRGLNARQLSTANVIGYGVLDDPSAFATGSSILDRQGLRLQQQQPVNSDFLSAQHQHQQHQILMGQQQPQHLNGLGGYSPVSQQQQQLNSSQSADKCCNRKRGISNTGGAANDLSKKRNRRRHEPTIAAAQAIVNAAASSGAAVSAHVSDMGLSQQQQPCSGDMMDHLSLTTLGGANPGGATNTITAAAGGRLAPNLVGGLKMDEFPSRSFETDIEDSSNRSSSVPPCGDAQDPTDPNKLKVERKRARNRLAARRCRERKVSLINSLENKVAEQNNYVKRLESELERYRNETNQLRLQLEQLAESFPNLREDLLKLPPPISTTVGSAVPQKLPHLTSFEKLEPPQ</sequence>
<feature type="region of interest" description="Disordered" evidence="5">
    <location>
        <begin position="246"/>
        <end position="285"/>
    </location>
</feature>
<dbReference type="Gene3D" id="1.20.5.170">
    <property type="match status" value="1"/>
</dbReference>
<dbReference type="Pfam" id="PF03957">
    <property type="entry name" value="Jun"/>
    <property type="match status" value="1"/>
</dbReference>
<keyword evidence="1" id="KW-0805">Transcription regulation</keyword>
<dbReference type="SMART" id="SM00338">
    <property type="entry name" value="BRLZ"/>
    <property type="match status" value="1"/>
</dbReference>
<feature type="region of interest" description="Disordered" evidence="5">
    <location>
        <begin position="155"/>
        <end position="181"/>
    </location>
</feature>
<dbReference type="InterPro" id="IPR046347">
    <property type="entry name" value="bZIP_sf"/>
</dbReference>
<evidence type="ECO:0000256" key="5">
    <source>
        <dbReference type="SAM" id="MobiDB-lite"/>
    </source>
</evidence>
<dbReference type="InterPro" id="IPR005643">
    <property type="entry name" value="JNK"/>
</dbReference>
<reference evidence="7" key="1">
    <citation type="submission" date="2016-01" db="EMBL/GenBank/DDBJ databases">
        <title>Reference transcriptome for the parasite Schistocephalus solidus: insights into the molecular evolution of parasitism.</title>
        <authorList>
            <person name="Hebert F.O."/>
            <person name="Grambauer S."/>
            <person name="Barber I."/>
            <person name="Landry C.R."/>
            <person name="Aubin-Horth N."/>
        </authorList>
    </citation>
    <scope>NUCLEOTIDE SEQUENCE</scope>
</reference>
<dbReference type="GO" id="GO:0005667">
    <property type="term" value="C:transcription regulator complex"/>
    <property type="evidence" value="ECO:0007669"/>
    <property type="project" value="TreeGrafter"/>
</dbReference>
<accession>A0A0X3NM28</accession>
<dbReference type="AlphaFoldDB" id="A0A0X3NM28"/>
<feature type="region of interest" description="Disordered" evidence="5">
    <location>
        <begin position="756"/>
        <end position="777"/>
    </location>
</feature>
<organism evidence="7">
    <name type="scientific">Schistocephalus solidus</name>
    <name type="common">Tapeworm</name>
    <dbReference type="NCBI Taxonomy" id="70667"/>
    <lineage>
        <taxon>Eukaryota</taxon>
        <taxon>Metazoa</taxon>
        <taxon>Spiralia</taxon>
        <taxon>Lophotrochozoa</taxon>
        <taxon>Platyhelminthes</taxon>
        <taxon>Cestoda</taxon>
        <taxon>Eucestoda</taxon>
        <taxon>Diphyllobothriidea</taxon>
        <taxon>Diphyllobothriidae</taxon>
        <taxon>Schistocephalus</taxon>
    </lineage>
</organism>
<feature type="domain" description="BZIP" evidence="6">
    <location>
        <begin position="671"/>
        <end position="734"/>
    </location>
</feature>
<dbReference type="PROSITE" id="PS50217">
    <property type="entry name" value="BZIP"/>
    <property type="match status" value="1"/>
</dbReference>
<dbReference type="InterPro" id="IPR050946">
    <property type="entry name" value="AP-1_TF_bZIP"/>
</dbReference>
<dbReference type="EMBL" id="GEEE01022692">
    <property type="protein sequence ID" value="JAP40533.1"/>
    <property type="molecule type" value="Transcribed_RNA"/>
</dbReference>
<keyword evidence="2" id="KW-0238">DNA-binding</keyword>
<evidence type="ECO:0000313" key="7">
    <source>
        <dbReference type="EMBL" id="JAP40533.1"/>
    </source>
</evidence>
<dbReference type="PANTHER" id="PTHR11462">
    <property type="entry name" value="JUN TRANSCRIPTION FACTOR-RELATED"/>
    <property type="match status" value="1"/>
</dbReference>
<keyword evidence="3" id="KW-0804">Transcription</keyword>
<dbReference type="SUPFAM" id="SSF57959">
    <property type="entry name" value="Leucine zipper domain"/>
    <property type="match status" value="1"/>
</dbReference>
<name>A0A0X3NM28_SCHSO</name>
<feature type="coiled-coil region" evidence="4">
    <location>
        <begin position="696"/>
        <end position="737"/>
    </location>
</feature>
<evidence type="ECO:0000256" key="3">
    <source>
        <dbReference type="ARBA" id="ARBA00023163"/>
    </source>
</evidence>
<dbReference type="GO" id="GO:0000978">
    <property type="term" value="F:RNA polymerase II cis-regulatory region sequence-specific DNA binding"/>
    <property type="evidence" value="ECO:0007669"/>
    <property type="project" value="TreeGrafter"/>
</dbReference>
<evidence type="ECO:0000259" key="6">
    <source>
        <dbReference type="PROSITE" id="PS50217"/>
    </source>
</evidence>
<gene>
    <name evidence="7" type="ORF">TR132426</name>
</gene>
<dbReference type="InterPro" id="IPR004827">
    <property type="entry name" value="bZIP"/>
</dbReference>
<proteinExistence type="predicted"/>
<evidence type="ECO:0000256" key="1">
    <source>
        <dbReference type="ARBA" id="ARBA00023015"/>
    </source>
</evidence>
<protein>
    <recommendedName>
        <fullName evidence="6">BZIP domain-containing protein</fullName>
    </recommendedName>
</protein>
<dbReference type="PANTHER" id="PTHR11462:SF35">
    <property type="entry name" value="TRANSCRIPTION FACTOR JRA"/>
    <property type="match status" value="1"/>
</dbReference>
<keyword evidence="4" id="KW-0175">Coiled coil</keyword>
<dbReference type="Pfam" id="PF00170">
    <property type="entry name" value="bZIP_1"/>
    <property type="match status" value="1"/>
</dbReference>
<dbReference type="GO" id="GO:0000981">
    <property type="term" value="F:DNA-binding transcription factor activity, RNA polymerase II-specific"/>
    <property type="evidence" value="ECO:0007669"/>
    <property type="project" value="TreeGrafter"/>
</dbReference>
<feature type="region of interest" description="Disordered" evidence="5">
    <location>
        <begin position="643"/>
        <end position="680"/>
    </location>
</feature>
<feature type="compositionally biased region" description="Low complexity" evidence="5">
    <location>
        <begin position="514"/>
        <end position="525"/>
    </location>
</feature>
<feature type="region of interest" description="Disordered" evidence="5">
    <location>
        <begin position="502"/>
        <end position="553"/>
    </location>
</feature>
<evidence type="ECO:0000256" key="2">
    <source>
        <dbReference type="ARBA" id="ARBA00023125"/>
    </source>
</evidence>
<dbReference type="PROSITE" id="PS00036">
    <property type="entry name" value="BZIP_BASIC"/>
    <property type="match status" value="1"/>
</dbReference>
<feature type="region of interest" description="Disordered" evidence="5">
    <location>
        <begin position="1"/>
        <end position="23"/>
    </location>
</feature>
<evidence type="ECO:0000256" key="4">
    <source>
        <dbReference type="SAM" id="Coils"/>
    </source>
</evidence>
<feature type="compositionally biased region" description="Low complexity" evidence="5">
    <location>
        <begin position="246"/>
        <end position="277"/>
    </location>
</feature>